<dbReference type="PANTHER" id="PTHR13980:SF15">
    <property type="entry name" value="FACT COMPLEX SUBUNIT SPT16"/>
    <property type="match status" value="1"/>
</dbReference>
<evidence type="ECO:0000313" key="16">
    <source>
        <dbReference type="EMBL" id="EFJ30112.1"/>
    </source>
</evidence>
<feature type="region of interest" description="Disordered" evidence="12">
    <location>
        <begin position="948"/>
        <end position="1056"/>
    </location>
</feature>
<dbReference type="OrthoDB" id="10251642at2759"/>
<evidence type="ECO:0000256" key="6">
    <source>
        <dbReference type="ARBA" id="ARBA00023054"/>
    </source>
</evidence>
<evidence type="ECO:0000256" key="8">
    <source>
        <dbReference type="ARBA" id="ARBA00023204"/>
    </source>
</evidence>
<dbReference type="GO" id="GO:0031491">
    <property type="term" value="F:nucleosome binding"/>
    <property type="evidence" value="ECO:0000318"/>
    <property type="project" value="GO_Central"/>
</dbReference>
<name>D8RCD3_SELML</name>
<dbReference type="InterPro" id="IPR029148">
    <property type="entry name" value="FACT-SPT16_Nlobe"/>
</dbReference>
<evidence type="ECO:0000256" key="5">
    <source>
        <dbReference type="ARBA" id="ARBA00023015"/>
    </source>
</evidence>
<feature type="compositionally biased region" description="Basic and acidic residues" evidence="12">
    <location>
        <begin position="953"/>
        <end position="965"/>
    </location>
</feature>
<dbReference type="FunFam" id="2.30.29.30:FF:000017">
    <property type="entry name" value="FACT complex subunit SPT16"/>
    <property type="match status" value="1"/>
</dbReference>
<keyword evidence="3 11" id="KW-0235">DNA replication</keyword>
<dbReference type="eggNOG" id="KOG1189">
    <property type="taxonomic scope" value="Eukaryota"/>
</dbReference>
<dbReference type="InterPro" id="IPR048969">
    <property type="entry name" value="FACT_SPT16_C"/>
</dbReference>
<comment type="function">
    <text evidence="11">Component of the FACT complex, a general chromatin factor that acts to reorganize nucleosomes. The FACT complex is involved in multiple processes that require DNA as a template such as mRNA elongation, DNA replication and DNA repair. During transcription elongation the FACT complex acts as a histone chaperone that both destabilizes and restores nucleosomal structure. It facilitates the passage of RNA polymerase II and transcription by promoting the dissociation of one histone H2A-H2B dimer from the nucleosome, then subsequently promotes the reestablishment of the nucleosome following the passage of RNA polymerase II.</text>
</comment>
<dbReference type="InterPro" id="IPR013719">
    <property type="entry name" value="RTT106/SPT16-like_middle_dom"/>
</dbReference>
<dbReference type="Gene3D" id="2.30.29.150">
    <property type="match status" value="1"/>
</dbReference>
<dbReference type="STRING" id="88036.D8RCD3"/>
<evidence type="ECO:0000256" key="9">
    <source>
        <dbReference type="ARBA" id="ARBA00023242"/>
    </source>
</evidence>
<evidence type="ECO:0000259" key="13">
    <source>
        <dbReference type="SMART" id="SM01285"/>
    </source>
</evidence>
<dbReference type="InterPro" id="IPR029149">
    <property type="entry name" value="Creatin/AminoP/Spt16_N"/>
</dbReference>
<dbReference type="FunCoup" id="D8RCD3">
    <property type="interactions" value="5010"/>
</dbReference>
<keyword evidence="17" id="KW-1185">Reference proteome</keyword>
<dbReference type="FunFam" id="2.30.29.150:FF:000004">
    <property type="entry name" value="FACT complex subunit SPT16"/>
    <property type="match status" value="1"/>
</dbReference>
<keyword evidence="6" id="KW-0175">Coiled coil</keyword>
<evidence type="ECO:0000256" key="2">
    <source>
        <dbReference type="ARBA" id="ARBA00022454"/>
    </source>
</evidence>
<feature type="domain" description="FACT complex subunit SPT16 middle" evidence="14">
    <location>
        <begin position="551"/>
        <end position="701"/>
    </location>
</feature>
<dbReference type="InterPro" id="IPR036005">
    <property type="entry name" value="Creatinase/aminopeptidase-like"/>
</dbReference>
<feature type="compositionally biased region" description="Basic and acidic residues" evidence="12">
    <location>
        <begin position="1009"/>
        <end position="1023"/>
    </location>
</feature>
<feature type="domain" description="Histone chaperone RTT106/FACT complex subunit SPT16-like middle" evidence="15">
    <location>
        <begin position="826"/>
        <end position="916"/>
    </location>
</feature>
<comment type="similarity">
    <text evidence="1 11">Belongs to the peptidase M24 family. SPT16 subfamily.</text>
</comment>
<keyword evidence="7 11" id="KW-0804">Transcription</keyword>
<feature type="compositionally biased region" description="Acidic residues" evidence="12">
    <location>
        <begin position="967"/>
        <end position="1008"/>
    </location>
</feature>
<dbReference type="Pfam" id="PF21091">
    <property type="entry name" value="SPT16_C"/>
    <property type="match status" value="1"/>
</dbReference>
<comment type="subcellular location">
    <subcellularLocation>
        <location evidence="11">Nucleus</location>
    </subcellularLocation>
    <subcellularLocation>
        <location evidence="11">Chromosome</location>
    </subcellularLocation>
</comment>
<dbReference type="InterPro" id="IPR013953">
    <property type="entry name" value="FACT_SPT16_M"/>
</dbReference>
<dbReference type="Gene3D" id="3.40.350.10">
    <property type="entry name" value="Creatinase/prolidase N-terminal domain"/>
    <property type="match status" value="1"/>
</dbReference>
<evidence type="ECO:0000256" key="12">
    <source>
        <dbReference type="SAM" id="MobiDB-lite"/>
    </source>
</evidence>
<dbReference type="OMA" id="DWCLSAR"/>
<evidence type="ECO:0000259" key="15">
    <source>
        <dbReference type="SMART" id="SM01287"/>
    </source>
</evidence>
<dbReference type="SMART" id="SM01287">
    <property type="entry name" value="Rtt106"/>
    <property type="match status" value="1"/>
</dbReference>
<dbReference type="Proteomes" id="UP000001514">
    <property type="component" value="Unassembled WGS sequence"/>
</dbReference>
<dbReference type="Pfam" id="PF08644">
    <property type="entry name" value="SPT16"/>
    <property type="match status" value="1"/>
</dbReference>
<dbReference type="AlphaFoldDB" id="D8RCD3"/>
<keyword evidence="9 11" id="KW-0539">Nucleus</keyword>
<dbReference type="GO" id="GO:0035101">
    <property type="term" value="C:FACT complex"/>
    <property type="evidence" value="ECO:0000318"/>
    <property type="project" value="GO_Central"/>
</dbReference>
<accession>D8RCD3</accession>
<evidence type="ECO:0000313" key="17">
    <source>
        <dbReference type="Proteomes" id="UP000001514"/>
    </source>
</evidence>
<dbReference type="HOGENOM" id="CLU_004627_1_0_1"/>
<evidence type="ECO:0000256" key="7">
    <source>
        <dbReference type="ARBA" id="ARBA00023163"/>
    </source>
</evidence>
<dbReference type="InParanoid" id="D8RCD3"/>
<feature type="domain" description="FACT complex subunit SPT16 N-terminal lobe" evidence="13">
    <location>
        <begin position="21"/>
        <end position="185"/>
    </location>
</feature>
<evidence type="ECO:0000256" key="3">
    <source>
        <dbReference type="ARBA" id="ARBA00022705"/>
    </source>
</evidence>
<dbReference type="GO" id="GO:0006281">
    <property type="term" value="P:DNA repair"/>
    <property type="evidence" value="ECO:0007669"/>
    <property type="project" value="UniProtKB-UniRule"/>
</dbReference>
<dbReference type="InterPro" id="IPR040258">
    <property type="entry name" value="Spt16"/>
</dbReference>
<dbReference type="EMBL" id="GL377576">
    <property type="protein sequence ID" value="EFJ30112.1"/>
    <property type="molecule type" value="Genomic_DNA"/>
</dbReference>
<dbReference type="PANTHER" id="PTHR13980">
    <property type="entry name" value="CDC68 RELATED"/>
    <property type="match status" value="1"/>
</dbReference>
<evidence type="ECO:0000256" key="10">
    <source>
        <dbReference type="ARBA" id="ARBA00062995"/>
    </source>
</evidence>
<dbReference type="GO" id="GO:0006260">
    <property type="term" value="P:DNA replication"/>
    <property type="evidence" value="ECO:0007669"/>
    <property type="project" value="UniProtKB-KW"/>
</dbReference>
<dbReference type="Gene3D" id="2.30.29.210">
    <property type="entry name" value="FACT complex subunit Spt16p/Cdc68p"/>
    <property type="match status" value="1"/>
</dbReference>
<comment type="subunit">
    <text evidence="10">Component of the FACT complex, a stable heterodimer of SPT16 and SSRP.</text>
</comment>
<dbReference type="GO" id="GO:0006368">
    <property type="term" value="P:transcription elongation by RNA polymerase II"/>
    <property type="evidence" value="ECO:0000318"/>
    <property type="project" value="GO_Central"/>
</dbReference>
<dbReference type="KEGG" id="smo:SELMODRAFT_170207"/>
<sequence>MADSRNGGDAKSKANDSGYDINIDDFVKRLNIFYKCWADEKNELWGGADAVAVFTPPRAEASELRYLKSSALNIWMLGYEFPDTLMVFVQGALHFLCSQKKVKILEELQRPARTSCGVDVVLHVKLRSEDGGPQMLEILDTVKAQSRSPVLGVLAKEKTEGSFMEKWDELLSSSRLEKVDVAAGLCEMFAVKDESEINNVKKAAYLSATAMKTFVVPKLEHVIDEEKRMTHAELMEETENVMLDPPGKLKMKLKAEGADVCYPPIFQSGGVFDLKASAQSNEDPLYYDATAVIICALGGRYNMYCSNVARTYLIDADTSQEKAYKALLKAQEAAINALRPGNLMSAVYKAAATTLEREAPELSSFLTRSAGAGIGIEYRESGLSLNPRNEKVIKAGMVFNVNIGLQNLEIKSSNPKTRTYGLLLADTVVVRDKGPDVVTSLSSKAFQDIAYSFKDGDEEPEERPRSKPASNGAEPVYVKTALRSDNQEMTKEDQRRQMQAELALKKNEETARRLAAGAFGHGEGNNMVKSSGEMTAYRNVDELPFSRELMIQVDQKNEAVLLPIYGIMVPFHIATVRTINNHQDLNSSIIRIIFNVPGAGFTTNDVPFQKFPHMIYLKEISFRTSDIKHSTQIVQMMKTLKRQVSQRESEKAERATLVTQEKLQISKGKAIRLSDLWIRPPFAGRKRRRGTLEAHVNGLRYSTMKAEETVDILYRNIRHAFFQPAEKEMITLLHFHLHNHIMVGNKKAKDVQFFVEVMDGVQNVGGSRRSHFDPDEIEEEQAERERKNKLNKEFEVFVKKVTDLWEQPALRNFGLEFDIPFRELGFHGVPNKTSAFIVPTVKCLVELIEFPFLVVTVEDIELVNLERVGFAQKAFDMAIIFKDFKTDVLRIDAIPSTSLDNIKEWLNSMAIKYYESRMNLNWRPILKTILDDPKKFIDDGGWEFLNMEASDSESEKSEESDKGYEPSDLEEPSESEDEGSDDESVVESEDDEEEEADSDEEEGMSWDELEAKASKEDKEKGDESDSEDERRRRKAKMTGKTRASPKAPPAKRFKTR</sequence>
<dbReference type="Pfam" id="PF08512">
    <property type="entry name" value="Rttp106-like_middle"/>
    <property type="match status" value="1"/>
</dbReference>
<evidence type="ECO:0000256" key="1">
    <source>
        <dbReference type="ARBA" id="ARBA00010779"/>
    </source>
</evidence>
<keyword evidence="8 11" id="KW-0234">DNA repair</keyword>
<dbReference type="SUPFAM" id="SSF55920">
    <property type="entry name" value="Creatinase/aminopeptidase"/>
    <property type="match status" value="1"/>
</dbReference>
<dbReference type="SMART" id="SM01285">
    <property type="entry name" value="FACT-Spt16_Nlob"/>
    <property type="match status" value="1"/>
</dbReference>
<dbReference type="FunFam" id="2.30.29.210:FF:000002">
    <property type="entry name" value="FACT complex subunit SPT16"/>
    <property type="match status" value="1"/>
</dbReference>
<dbReference type="InterPro" id="IPR011993">
    <property type="entry name" value="PH-like_dom_sf"/>
</dbReference>
<dbReference type="FunFam" id="3.40.350.10:FF:000006">
    <property type="entry name" value="FACT complex subunit SPT16"/>
    <property type="match status" value="1"/>
</dbReference>
<dbReference type="CDD" id="cd01091">
    <property type="entry name" value="CDC68-like"/>
    <property type="match status" value="1"/>
</dbReference>
<dbReference type="InterPro" id="IPR000994">
    <property type="entry name" value="Pept_M24"/>
</dbReference>
<dbReference type="SMART" id="SM01286">
    <property type="entry name" value="SPT16"/>
    <property type="match status" value="1"/>
</dbReference>
<organism evidence="17">
    <name type="scientific">Selaginella moellendorffii</name>
    <name type="common">Spikemoss</name>
    <dbReference type="NCBI Taxonomy" id="88036"/>
    <lineage>
        <taxon>Eukaryota</taxon>
        <taxon>Viridiplantae</taxon>
        <taxon>Streptophyta</taxon>
        <taxon>Embryophyta</taxon>
        <taxon>Tracheophyta</taxon>
        <taxon>Lycopodiopsida</taxon>
        <taxon>Selaginellales</taxon>
        <taxon>Selaginellaceae</taxon>
        <taxon>Selaginella</taxon>
    </lineage>
</organism>
<keyword evidence="2 11" id="KW-0158">Chromosome</keyword>
<dbReference type="InterPro" id="IPR056595">
    <property type="entry name" value="Fact-SPT16_PH"/>
</dbReference>
<proteinExistence type="inferred from homology"/>
<keyword evidence="5 11" id="KW-0805">Transcription regulation</keyword>
<dbReference type="Pfam" id="PF00557">
    <property type="entry name" value="Peptidase_M24"/>
    <property type="match status" value="1"/>
</dbReference>
<evidence type="ECO:0000259" key="14">
    <source>
        <dbReference type="SMART" id="SM01286"/>
    </source>
</evidence>
<protein>
    <recommendedName>
        <fullName evidence="11">FACT complex subunit</fullName>
    </recommendedName>
</protein>
<dbReference type="FunFam" id="3.90.230.10:FF:000005">
    <property type="entry name" value="FACT complex subunit spt16"/>
    <property type="match status" value="1"/>
</dbReference>
<dbReference type="InterPro" id="IPR033825">
    <property type="entry name" value="Spt16_M24"/>
</dbReference>
<dbReference type="Gene3D" id="3.90.230.10">
    <property type="entry name" value="Creatinase/methionine aminopeptidase superfamily"/>
    <property type="match status" value="1"/>
</dbReference>
<dbReference type="Gramene" id="EFJ30112">
    <property type="protein sequence ID" value="EFJ30112"/>
    <property type="gene ID" value="SELMODRAFT_170207"/>
</dbReference>
<gene>
    <name evidence="16" type="ORF">SELMODRAFT_170207</name>
</gene>
<evidence type="ECO:0000256" key="4">
    <source>
        <dbReference type="ARBA" id="ARBA00022763"/>
    </source>
</evidence>
<dbReference type="Pfam" id="PF24824">
    <property type="entry name" value="PH_SPT16"/>
    <property type="match status" value="1"/>
</dbReference>
<evidence type="ECO:0000256" key="11">
    <source>
        <dbReference type="RuleBase" id="RU367052"/>
    </source>
</evidence>
<keyword evidence="4 11" id="KW-0227">DNA damage</keyword>
<dbReference type="Pfam" id="PF14826">
    <property type="entry name" value="FACT-Spt16_Nlob"/>
    <property type="match status" value="1"/>
</dbReference>
<dbReference type="Gene3D" id="2.30.29.30">
    <property type="entry name" value="Pleckstrin-homology domain (PH domain)/Phosphotyrosine-binding domain (PTB)"/>
    <property type="match status" value="1"/>
</dbReference>
<reference evidence="16 17" key="1">
    <citation type="journal article" date="2011" name="Science">
        <title>The Selaginella genome identifies genetic changes associated with the evolution of vascular plants.</title>
        <authorList>
            <person name="Banks J.A."/>
            <person name="Nishiyama T."/>
            <person name="Hasebe M."/>
            <person name="Bowman J.L."/>
            <person name="Gribskov M."/>
            <person name="dePamphilis C."/>
            <person name="Albert V.A."/>
            <person name="Aono N."/>
            <person name="Aoyama T."/>
            <person name="Ambrose B.A."/>
            <person name="Ashton N.W."/>
            <person name="Axtell M.J."/>
            <person name="Barker E."/>
            <person name="Barker M.S."/>
            <person name="Bennetzen J.L."/>
            <person name="Bonawitz N.D."/>
            <person name="Chapple C."/>
            <person name="Cheng C."/>
            <person name="Correa L.G."/>
            <person name="Dacre M."/>
            <person name="DeBarry J."/>
            <person name="Dreyer I."/>
            <person name="Elias M."/>
            <person name="Engstrom E.M."/>
            <person name="Estelle M."/>
            <person name="Feng L."/>
            <person name="Finet C."/>
            <person name="Floyd S.K."/>
            <person name="Frommer W.B."/>
            <person name="Fujita T."/>
            <person name="Gramzow L."/>
            <person name="Gutensohn M."/>
            <person name="Harholt J."/>
            <person name="Hattori M."/>
            <person name="Heyl A."/>
            <person name="Hirai T."/>
            <person name="Hiwatashi Y."/>
            <person name="Ishikawa M."/>
            <person name="Iwata M."/>
            <person name="Karol K.G."/>
            <person name="Koehler B."/>
            <person name="Kolukisaoglu U."/>
            <person name="Kubo M."/>
            <person name="Kurata T."/>
            <person name="Lalonde S."/>
            <person name="Li K."/>
            <person name="Li Y."/>
            <person name="Litt A."/>
            <person name="Lyons E."/>
            <person name="Manning G."/>
            <person name="Maruyama T."/>
            <person name="Michael T.P."/>
            <person name="Mikami K."/>
            <person name="Miyazaki S."/>
            <person name="Morinaga S."/>
            <person name="Murata T."/>
            <person name="Mueller-Roeber B."/>
            <person name="Nelson D.R."/>
            <person name="Obara M."/>
            <person name="Oguri Y."/>
            <person name="Olmstead R.G."/>
            <person name="Onodera N."/>
            <person name="Petersen B.L."/>
            <person name="Pils B."/>
            <person name="Prigge M."/>
            <person name="Rensing S.A."/>
            <person name="Riano-Pachon D.M."/>
            <person name="Roberts A.W."/>
            <person name="Sato Y."/>
            <person name="Scheller H.V."/>
            <person name="Schulz B."/>
            <person name="Schulz C."/>
            <person name="Shakirov E.V."/>
            <person name="Shibagaki N."/>
            <person name="Shinohara N."/>
            <person name="Shippen D.E."/>
            <person name="Soerensen I."/>
            <person name="Sotooka R."/>
            <person name="Sugimoto N."/>
            <person name="Sugita M."/>
            <person name="Sumikawa N."/>
            <person name="Tanurdzic M."/>
            <person name="Theissen G."/>
            <person name="Ulvskov P."/>
            <person name="Wakazuki S."/>
            <person name="Weng J.K."/>
            <person name="Willats W.W."/>
            <person name="Wipf D."/>
            <person name="Wolf P.G."/>
            <person name="Yang L."/>
            <person name="Zimmer A.D."/>
            <person name="Zhu Q."/>
            <person name="Mitros T."/>
            <person name="Hellsten U."/>
            <person name="Loque D."/>
            <person name="Otillar R."/>
            <person name="Salamov A."/>
            <person name="Schmutz J."/>
            <person name="Shapiro H."/>
            <person name="Lindquist E."/>
            <person name="Lucas S."/>
            <person name="Rokhsar D."/>
            <person name="Grigoriev I.V."/>
        </authorList>
    </citation>
    <scope>NUCLEOTIDE SEQUENCE [LARGE SCALE GENOMIC DNA]</scope>
</reference>
<feature type="region of interest" description="Disordered" evidence="12">
    <location>
        <begin position="453"/>
        <end position="475"/>
    </location>
</feature>